<organism evidence="2 3">
    <name type="scientific">Rubricoccus marinus</name>
    <dbReference type="NCBI Taxonomy" id="716817"/>
    <lineage>
        <taxon>Bacteria</taxon>
        <taxon>Pseudomonadati</taxon>
        <taxon>Rhodothermota</taxon>
        <taxon>Rhodothermia</taxon>
        <taxon>Rhodothermales</taxon>
        <taxon>Rubricoccaceae</taxon>
        <taxon>Rubricoccus</taxon>
    </lineage>
</organism>
<gene>
    <name evidence="2" type="ORF">BSZ36_03360</name>
</gene>
<evidence type="ECO:0000313" key="3">
    <source>
        <dbReference type="Proteomes" id="UP000216446"/>
    </source>
</evidence>
<sequence>MRTASLLLLLFAPLAACGDASGDLVGTWRQIGADDDGIMTRYTFFADGRAQIVVRPSVGDAQTFSARYLLRSDTLLTLRDQQGAEQFVARVSGDTLDLSSPVTGMRTTLLRVGG</sequence>
<reference evidence="2 3" key="1">
    <citation type="submission" date="2016-11" db="EMBL/GenBank/DDBJ databases">
        <title>Study of marine rhodopsin-containing bacteria.</title>
        <authorList>
            <person name="Yoshizawa S."/>
            <person name="Kumagai Y."/>
            <person name="Kogure K."/>
        </authorList>
    </citation>
    <scope>NUCLEOTIDE SEQUENCE [LARGE SCALE GENOMIC DNA]</scope>
    <source>
        <strain evidence="2 3">SG-29</strain>
    </source>
</reference>
<feature type="signal peptide" evidence="1">
    <location>
        <begin position="1"/>
        <end position="22"/>
    </location>
</feature>
<evidence type="ECO:0008006" key="4">
    <source>
        <dbReference type="Google" id="ProtNLM"/>
    </source>
</evidence>
<accession>A0A259TX03</accession>
<dbReference type="RefSeq" id="WP_094546001.1">
    <property type="nucleotide sequence ID" value="NZ_MQWB01000001.1"/>
</dbReference>
<name>A0A259TX03_9BACT</name>
<dbReference type="InParanoid" id="A0A259TX03"/>
<feature type="chain" id="PRO_5012152861" description="Lipocalin-like domain-containing protein" evidence="1">
    <location>
        <begin position="23"/>
        <end position="114"/>
    </location>
</feature>
<dbReference type="AlphaFoldDB" id="A0A259TX03"/>
<dbReference type="EMBL" id="MQWB01000001">
    <property type="protein sequence ID" value="OZC02104.1"/>
    <property type="molecule type" value="Genomic_DNA"/>
</dbReference>
<proteinExistence type="predicted"/>
<keyword evidence="1" id="KW-0732">Signal</keyword>
<evidence type="ECO:0000313" key="2">
    <source>
        <dbReference type="EMBL" id="OZC02104.1"/>
    </source>
</evidence>
<comment type="caution">
    <text evidence="2">The sequence shown here is derived from an EMBL/GenBank/DDBJ whole genome shotgun (WGS) entry which is preliminary data.</text>
</comment>
<protein>
    <recommendedName>
        <fullName evidence="4">Lipocalin-like domain-containing protein</fullName>
    </recommendedName>
</protein>
<evidence type="ECO:0000256" key="1">
    <source>
        <dbReference type="SAM" id="SignalP"/>
    </source>
</evidence>
<dbReference type="OrthoDB" id="927916at2"/>
<keyword evidence="3" id="KW-1185">Reference proteome</keyword>
<dbReference type="Proteomes" id="UP000216446">
    <property type="component" value="Unassembled WGS sequence"/>
</dbReference>